<gene>
    <name evidence="1" type="ORF">Patl1_12289</name>
</gene>
<dbReference type="Proteomes" id="UP001164250">
    <property type="component" value="Chromosome 12"/>
</dbReference>
<name>A0ACC1A1F8_9ROSI</name>
<proteinExistence type="predicted"/>
<accession>A0ACC1A1F8</accession>
<keyword evidence="2" id="KW-1185">Reference proteome</keyword>
<protein>
    <submittedName>
        <fullName evidence="1">Uncharacterized protein</fullName>
    </submittedName>
</protein>
<evidence type="ECO:0000313" key="2">
    <source>
        <dbReference type="Proteomes" id="UP001164250"/>
    </source>
</evidence>
<comment type="caution">
    <text evidence="1">The sequence shown here is derived from an EMBL/GenBank/DDBJ whole genome shotgun (WGS) entry which is preliminary data.</text>
</comment>
<evidence type="ECO:0000313" key="1">
    <source>
        <dbReference type="EMBL" id="KAJ0081093.1"/>
    </source>
</evidence>
<sequence>MFDLRNVVIPVPLPALREAPSVRQNEVEWKYDYKNSVWNGRSQYFSFITLTAVDHGICCALSIVVYKLKLKNFLPKKEAQN</sequence>
<organism evidence="1 2">
    <name type="scientific">Pistacia atlantica</name>
    <dbReference type="NCBI Taxonomy" id="434234"/>
    <lineage>
        <taxon>Eukaryota</taxon>
        <taxon>Viridiplantae</taxon>
        <taxon>Streptophyta</taxon>
        <taxon>Embryophyta</taxon>
        <taxon>Tracheophyta</taxon>
        <taxon>Spermatophyta</taxon>
        <taxon>Magnoliopsida</taxon>
        <taxon>eudicotyledons</taxon>
        <taxon>Gunneridae</taxon>
        <taxon>Pentapetalae</taxon>
        <taxon>rosids</taxon>
        <taxon>malvids</taxon>
        <taxon>Sapindales</taxon>
        <taxon>Anacardiaceae</taxon>
        <taxon>Pistacia</taxon>
    </lineage>
</organism>
<dbReference type="EMBL" id="CM047908">
    <property type="protein sequence ID" value="KAJ0081093.1"/>
    <property type="molecule type" value="Genomic_DNA"/>
</dbReference>
<reference evidence="2" key="1">
    <citation type="journal article" date="2023" name="G3 (Bethesda)">
        <title>Genome assembly and association tests identify interacting loci associated with vigor, precocity, and sex in interspecific pistachio rootstocks.</title>
        <authorList>
            <person name="Palmer W."/>
            <person name="Jacygrad E."/>
            <person name="Sagayaradj S."/>
            <person name="Cavanaugh K."/>
            <person name="Han R."/>
            <person name="Bertier L."/>
            <person name="Beede B."/>
            <person name="Kafkas S."/>
            <person name="Golino D."/>
            <person name="Preece J."/>
            <person name="Michelmore R."/>
        </authorList>
    </citation>
    <scope>NUCLEOTIDE SEQUENCE [LARGE SCALE GENOMIC DNA]</scope>
</reference>